<feature type="compositionally biased region" description="Low complexity" evidence="1">
    <location>
        <begin position="211"/>
        <end position="223"/>
    </location>
</feature>
<proteinExistence type="predicted"/>
<feature type="compositionally biased region" description="Pro residues" evidence="1">
    <location>
        <begin position="230"/>
        <end position="244"/>
    </location>
</feature>
<dbReference type="AlphaFoldDB" id="A0A6A6T992"/>
<evidence type="ECO:0000313" key="3">
    <source>
        <dbReference type="Proteomes" id="UP000799324"/>
    </source>
</evidence>
<organism evidence="2 3">
    <name type="scientific">Lophiostoma macrostomum CBS 122681</name>
    <dbReference type="NCBI Taxonomy" id="1314788"/>
    <lineage>
        <taxon>Eukaryota</taxon>
        <taxon>Fungi</taxon>
        <taxon>Dikarya</taxon>
        <taxon>Ascomycota</taxon>
        <taxon>Pezizomycotina</taxon>
        <taxon>Dothideomycetes</taxon>
        <taxon>Pleosporomycetidae</taxon>
        <taxon>Pleosporales</taxon>
        <taxon>Lophiostomataceae</taxon>
        <taxon>Lophiostoma</taxon>
    </lineage>
</organism>
<feature type="region of interest" description="Disordered" evidence="1">
    <location>
        <begin position="1"/>
        <end position="256"/>
    </location>
</feature>
<name>A0A6A6T992_9PLEO</name>
<protein>
    <submittedName>
        <fullName evidence="2">Uncharacterized protein</fullName>
    </submittedName>
</protein>
<evidence type="ECO:0000313" key="2">
    <source>
        <dbReference type="EMBL" id="KAF2655428.1"/>
    </source>
</evidence>
<reference evidence="2" key="1">
    <citation type="journal article" date="2020" name="Stud. Mycol.">
        <title>101 Dothideomycetes genomes: a test case for predicting lifestyles and emergence of pathogens.</title>
        <authorList>
            <person name="Haridas S."/>
            <person name="Albert R."/>
            <person name="Binder M."/>
            <person name="Bloem J."/>
            <person name="Labutti K."/>
            <person name="Salamov A."/>
            <person name="Andreopoulos B."/>
            <person name="Baker S."/>
            <person name="Barry K."/>
            <person name="Bills G."/>
            <person name="Bluhm B."/>
            <person name="Cannon C."/>
            <person name="Castanera R."/>
            <person name="Culley D."/>
            <person name="Daum C."/>
            <person name="Ezra D."/>
            <person name="Gonzalez J."/>
            <person name="Henrissat B."/>
            <person name="Kuo A."/>
            <person name="Liang C."/>
            <person name="Lipzen A."/>
            <person name="Lutzoni F."/>
            <person name="Magnuson J."/>
            <person name="Mondo S."/>
            <person name="Nolan M."/>
            <person name="Ohm R."/>
            <person name="Pangilinan J."/>
            <person name="Park H.-J."/>
            <person name="Ramirez L."/>
            <person name="Alfaro M."/>
            <person name="Sun H."/>
            <person name="Tritt A."/>
            <person name="Yoshinaga Y."/>
            <person name="Zwiers L.-H."/>
            <person name="Turgeon B."/>
            <person name="Goodwin S."/>
            <person name="Spatafora J."/>
            <person name="Crous P."/>
            <person name="Grigoriev I."/>
        </authorList>
    </citation>
    <scope>NUCLEOTIDE SEQUENCE</scope>
    <source>
        <strain evidence="2">CBS 122681</strain>
    </source>
</reference>
<dbReference type="OrthoDB" id="5389296at2759"/>
<sequence length="410" mass="43563">MPTHTPSPHRFLAPTSARKSKTRPPSSLRQGITAQTPRQTHTASQSHVSPSAGRKVIPAKRFVIAPARQTRSTAHAAVRSDEAGPSTQHATPRPRPRKLKKVESIHESSQESPSASAEPSGGILQTTEFGSTHLFPESQEPSSEQEDEDAEILFASEEKNKRRRLSPQLPSSPTSMRNPQTPVPNTASTSSHRFLVPAPKTPAPFSNTSHTPTATANPTATPAPSRPHFLLPPQPTSPAKPSTPLPETFSPSRKGQKYVPGGLASTLQSWILETASSGYAAVNRDAVVWGRERGDGVKIRVRVKSANSGKTGVEDRDSEACDGNADVDCHPGGVVFVRGETDAGLYNASRLLGSVREGGEIKVMLAGQGGARGSGGVNIKAGGSVGVRAPLWDVDLGREKWMVGVDWALL</sequence>
<feature type="compositionally biased region" description="Polar residues" evidence="1">
    <location>
        <begin position="168"/>
        <end position="192"/>
    </location>
</feature>
<dbReference type="Proteomes" id="UP000799324">
    <property type="component" value="Unassembled WGS sequence"/>
</dbReference>
<accession>A0A6A6T992</accession>
<dbReference type="EMBL" id="MU004349">
    <property type="protein sequence ID" value="KAF2655428.1"/>
    <property type="molecule type" value="Genomic_DNA"/>
</dbReference>
<feature type="compositionally biased region" description="Polar residues" evidence="1">
    <location>
        <begin position="23"/>
        <end position="49"/>
    </location>
</feature>
<gene>
    <name evidence="2" type="ORF">K491DRAFT_692893</name>
</gene>
<evidence type="ECO:0000256" key="1">
    <source>
        <dbReference type="SAM" id="MobiDB-lite"/>
    </source>
</evidence>
<feature type="compositionally biased region" description="Low complexity" evidence="1">
    <location>
        <begin position="110"/>
        <end position="123"/>
    </location>
</feature>
<keyword evidence="3" id="KW-1185">Reference proteome</keyword>